<feature type="compositionally biased region" description="Basic and acidic residues" evidence="1">
    <location>
        <begin position="176"/>
        <end position="228"/>
    </location>
</feature>
<evidence type="ECO:0000313" key="2">
    <source>
        <dbReference type="EMBL" id="KAJ8421246.1"/>
    </source>
</evidence>
<comment type="caution">
    <text evidence="2">The sequence shown here is derived from an EMBL/GenBank/DDBJ whole genome shotgun (WGS) entry which is preliminary data.</text>
</comment>
<proteinExistence type="predicted"/>
<sequence>MKRSIIAKVLKMKVKLKIKCHILLTISIGCFHQAFSQDDQKATDLTITNIRLLVEVTPELENLIPGASTPLKRVRKVAVESMSDALTRDRHKRSKSRTPILLQDSFSLGVSQEEKEALPEGVVIVDSQLGNLVAAVQVINYDVEDVVMRYMTTSAQCISTPLMLGTSSHSYIPLKSSEEVPPEKKVDDKEKTDKSAERATEKATPEKPIENRSKKTKAGKEKCEETVSKKAKRDNSSQQAKEEMEENSSVEKVKEKKKGKTQNAAEKAPSTHPETETSSNKPQQEE</sequence>
<dbReference type="PROSITE" id="PS51257">
    <property type="entry name" value="PROKAR_LIPOPROTEIN"/>
    <property type="match status" value="1"/>
</dbReference>
<gene>
    <name evidence="2" type="ORF">Cgig2_013347</name>
</gene>
<protein>
    <submittedName>
        <fullName evidence="2">Uncharacterized protein</fullName>
    </submittedName>
</protein>
<dbReference type="Proteomes" id="UP001153076">
    <property type="component" value="Unassembled WGS sequence"/>
</dbReference>
<keyword evidence="3" id="KW-1185">Reference proteome</keyword>
<reference evidence="2" key="1">
    <citation type="submission" date="2022-04" db="EMBL/GenBank/DDBJ databases">
        <title>Carnegiea gigantea Genome sequencing and assembly v2.</title>
        <authorList>
            <person name="Copetti D."/>
            <person name="Sanderson M.J."/>
            <person name="Burquez A."/>
            <person name="Wojciechowski M.F."/>
        </authorList>
    </citation>
    <scope>NUCLEOTIDE SEQUENCE</scope>
    <source>
        <strain evidence="2">SGP5-SGP5p</strain>
        <tissue evidence="2">Aerial part</tissue>
    </source>
</reference>
<evidence type="ECO:0000256" key="1">
    <source>
        <dbReference type="SAM" id="MobiDB-lite"/>
    </source>
</evidence>
<accession>A0A9Q1GLA2</accession>
<organism evidence="2 3">
    <name type="scientific">Carnegiea gigantea</name>
    <dbReference type="NCBI Taxonomy" id="171969"/>
    <lineage>
        <taxon>Eukaryota</taxon>
        <taxon>Viridiplantae</taxon>
        <taxon>Streptophyta</taxon>
        <taxon>Embryophyta</taxon>
        <taxon>Tracheophyta</taxon>
        <taxon>Spermatophyta</taxon>
        <taxon>Magnoliopsida</taxon>
        <taxon>eudicotyledons</taxon>
        <taxon>Gunneridae</taxon>
        <taxon>Pentapetalae</taxon>
        <taxon>Caryophyllales</taxon>
        <taxon>Cactineae</taxon>
        <taxon>Cactaceae</taxon>
        <taxon>Cactoideae</taxon>
        <taxon>Echinocereeae</taxon>
        <taxon>Carnegiea</taxon>
    </lineage>
</organism>
<feature type="compositionally biased region" description="Polar residues" evidence="1">
    <location>
        <begin position="276"/>
        <end position="286"/>
    </location>
</feature>
<evidence type="ECO:0000313" key="3">
    <source>
        <dbReference type="Proteomes" id="UP001153076"/>
    </source>
</evidence>
<dbReference type="AlphaFoldDB" id="A0A9Q1GLA2"/>
<name>A0A9Q1GLA2_9CARY</name>
<dbReference type="EMBL" id="JAKOGI010002838">
    <property type="protein sequence ID" value="KAJ8421246.1"/>
    <property type="molecule type" value="Genomic_DNA"/>
</dbReference>
<feature type="region of interest" description="Disordered" evidence="1">
    <location>
        <begin position="173"/>
        <end position="286"/>
    </location>
</feature>